<dbReference type="AlphaFoldDB" id="S8EAT6"/>
<proteinExistence type="predicted"/>
<sequence>MYKIRHRTGTDEFWRPWTSRKMQTGQGYYHHNGPQANYHPQRNNFSASPPRQLSANSLLDRISEPAGASPTRPLAQYNTSSHDPRSPETQALAPVFATEQHPELGQPEPRQASLPSEETVDAFLESVLKTDVVASLHAPSAPASASPPVPSATAAAPGASPQPEAALHPSPSPPVSTGKSDPALLSSTRALLLPPLLANARARHPGEKWDEAEAARSAQALLTDEWCEEMIALARRTREEMRRRVAETEAARGVGAAVAGAGRVQVDGSRGESVPVSEDIATSVMDTREDGVESTTTTGPNYAREDVSHEDVRMQVVEQPQPPVDQVTEDVRMDDTEGRTDLSLAQAARAQEYGVHLAQPVETMLGNAARVLQDFLTKTPRPRSGTLPEADVNVPAAEEPAHSAGPSNIQSPHSVKETQTGVVAHIATTPNAGSGLWAVQVGSNVPRITTVTFYVQESVAAAVQRWARRHSAFDSGATHIAVHLLCLPLQAVAEASSSVHRLQDPSAISDVFWDIQTRWPPKGALIVEVNGDDAQYGRTFLPAQLDAANGPVDLTSHIRAGSNTLRLIQLRDTSGWVLVVHAGMPPNAEAAPFAAPGDKAREWEAFVARASTRHGAIVAAPPAQMAMAV</sequence>
<gene>
    <name evidence="2" type="ORF">FOMPIDRAFT_1041232</name>
</gene>
<organism evidence="2 3">
    <name type="scientific">Fomitopsis schrenkii</name>
    <name type="common">Brown rot fungus</name>
    <dbReference type="NCBI Taxonomy" id="2126942"/>
    <lineage>
        <taxon>Eukaryota</taxon>
        <taxon>Fungi</taxon>
        <taxon>Dikarya</taxon>
        <taxon>Basidiomycota</taxon>
        <taxon>Agaricomycotina</taxon>
        <taxon>Agaricomycetes</taxon>
        <taxon>Polyporales</taxon>
        <taxon>Fomitopsis</taxon>
    </lineage>
</organism>
<evidence type="ECO:0000313" key="2">
    <source>
        <dbReference type="EMBL" id="EPT01693.1"/>
    </source>
</evidence>
<evidence type="ECO:0000313" key="3">
    <source>
        <dbReference type="Proteomes" id="UP000015241"/>
    </source>
</evidence>
<reference evidence="2 3" key="1">
    <citation type="journal article" date="2012" name="Science">
        <title>The Paleozoic origin of enzymatic lignin decomposition reconstructed from 31 fungal genomes.</title>
        <authorList>
            <person name="Floudas D."/>
            <person name="Binder M."/>
            <person name="Riley R."/>
            <person name="Barry K."/>
            <person name="Blanchette R.A."/>
            <person name="Henrissat B."/>
            <person name="Martinez A.T."/>
            <person name="Otillar R."/>
            <person name="Spatafora J.W."/>
            <person name="Yadav J.S."/>
            <person name="Aerts A."/>
            <person name="Benoit I."/>
            <person name="Boyd A."/>
            <person name="Carlson A."/>
            <person name="Copeland A."/>
            <person name="Coutinho P.M."/>
            <person name="de Vries R.P."/>
            <person name="Ferreira P."/>
            <person name="Findley K."/>
            <person name="Foster B."/>
            <person name="Gaskell J."/>
            <person name="Glotzer D."/>
            <person name="Gorecki P."/>
            <person name="Heitman J."/>
            <person name="Hesse C."/>
            <person name="Hori C."/>
            <person name="Igarashi K."/>
            <person name="Jurgens J.A."/>
            <person name="Kallen N."/>
            <person name="Kersten P."/>
            <person name="Kohler A."/>
            <person name="Kuees U."/>
            <person name="Kumar T.K.A."/>
            <person name="Kuo A."/>
            <person name="LaButti K."/>
            <person name="Larrondo L.F."/>
            <person name="Lindquist E."/>
            <person name="Ling A."/>
            <person name="Lombard V."/>
            <person name="Lucas S."/>
            <person name="Lundell T."/>
            <person name="Martin R."/>
            <person name="McLaughlin D.J."/>
            <person name="Morgenstern I."/>
            <person name="Morin E."/>
            <person name="Murat C."/>
            <person name="Nagy L.G."/>
            <person name="Nolan M."/>
            <person name="Ohm R.A."/>
            <person name="Patyshakuliyeva A."/>
            <person name="Rokas A."/>
            <person name="Ruiz-Duenas F.J."/>
            <person name="Sabat G."/>
            <person name="Salamov A."/>
            <person name="Samejima M."/>
            <person name="Schmutz J."/>
            <person name="Slot J.C."/>
            <person name="St John F."/>
            <person name="Stenlid J."/>
            <person name="Sun H."/>
            <person name="Sun S."/>
            <person name="Syed K."/>
            <person name="Tsang A."/>
            <person name="Wiebenga A."/>
            <person name="Young D."/>
            <person name="Pisabarro A."/>
            <person name="Eastwood D.C."/>
            <person name="Martin F."/>
            <person name="Cullen D."/>
            <person name="Grigoriev I.V."/>
            <person name="Hibbett D.S."/>
        </authorList>
    </citation>
    <scope>NUCLEOTIDE SEQUENCE</scope>
    <source>
        <strain evidence="3">FP-58527</strain>
    </source>
</reference>
<dbReference type="EMBL" id="KE504140">
    <property type="protein sequence ID" value="EPT01693.1"/>
    <property type="molecule type" value="Genomic_DNA"/>
</dbReference>
<dbReference type="HOGENOM" id="CLU_434766_0_0_1"/>
<dbReference type="Proteomes" id="UP000015241">
    <property type="component" value="Unassembled WGS sequence"/>
</dbReference>
<dbReference type="OrthoDB" id="432299at2759"/>
<feature type="region of interest" description="Disordered" evidence="1">
    <location>
        <begin position="25"/>
        <end position="88"/>
    </location>
</feature>
<accession>S8EAT6</accession>
<keyword evidence="3" id="KW-1185">Reference proteome</keyword>
<evidence type="ECO:0000256" key="1">
    <source>
        <dbReference type="SAM" id="MobiDB-lite"/>
    </source>
</evidence>
<dbReference type="eggNOG" id="ENOG502T0G3">
    <property type="taxonomic scope" value="Eukaryota"/>
</dbReference>
<name>S8EAT6_FOMSC</name>
<dbReference type="STRING" id="743788.S8EAT6"/>
<protein>
    <submittedName>
        <fullName evidence="2">Uncharacterized protein</fullName>
    </submittedName>
</protein>
<feature type="region of interest" description="Disordered" evidence="1">
    <location>
        <begin position="139"/>
        <end position="182"/>
    </location>
</feature>
<feature type="compositionally biased region" description="Low complexity" evidence="1">
    <location>
        <begin position="151"/>
        <end position="163"/>
    </location>
</feature>
<feature type="compositionally biased region" description="Polar residues" evidence="1">
    <location>
        <begin position="34"/>
        <end position="57"/>
    </location>
</feature>
<dbReference type="InParanoid" id="S8EAT6"/>